<dbReference type="Proteomes" id="UP000825483">
    <property type="component" value="Unassembled WGS sequence"/>
</dbReference>
<sequence>MSIVLVGLEVLLILSSWIATAAMPDLHMRSLLGSYGIRWMFGHFTENLNVSMLVEIILLIIGGGAMINSGLVRSAHNLIARRRLRYLERIGLGVVIAELVAFIVAVVLLAFIPHAVLLSVTGHLFPSSFSESLLPAIAFAMVVCSLSFGIASGRLTTVEQVYASLTYGLGRCAWIFPIYIFALQLYGSIRFVLML</sequence>
<keyword evidence="1" id="KW-0472">Membrane</keyword>
<dbReference type="EMBL" id="BPUB01000001">
    <property type="protein sequence ID" value="GJG58744.1"/>
    <property type="molecule type" value="Genomic_DNA"/>
</dbReference>
<evidence type="ECO:0000313" key="2">
    <source>
        <dbReference type="EMBL" id="GJG58744.1"/>
    </source>
</evidence>
<evidence type="ECO:0000313" key="3">
    <source>
        <dbReference type="Proteomes" id="UP000825483"/>
    </source>
</evidence>
<dbReference type="AlphaFoldDB" id="A0A9R1CXJ6"/>
<reference evidence="2" key="1">
    <citation type="journal article" date="2022" name="Int. J. Syst. Evol. Microbiol.">
        <title>Prevotella lacticifex sp. nov., isolated from the rumen of cows.</title>
        <authorList>
            <person name="Shinkai T."/>
            <person name="Ikeyama N."/>
            <person name="Kumagai M."/>
            <person name="Ohmori H."/>
            <person name="Sakamoto M."/>
            <person name="Ohkuma M."/>
            <person name="Mitsumori M."/>
        </authorList>
    </citation>
    <scope>NUCLEOTIDE SEQUENCE</scope>
    <source>
        <strain evidence="2">R5076</strain>
    </source>
</reference>
<evidence type="ECO:0000256" key="1">
    <source>
        <dbReference type="SAM" id="Phobius"/>
    </source>
</evidence>
<feature type="transmembrane region" description="Helical" evidence="1">
    <location>
        <begin position="48"/>
        <end position="69"/>
    </location>
</feature>
<keyword evidence="1" id="KW-0812">Transmembrane</keyword>
<gene>
    <name evidence="2" type="ORF">PRLR5076_15950</name>
</gene>
<proteinExistence type="predicted"/>
<keyword evidence="3" id="KW-1185">Reference proteome</keyword>
<feature type="transmembrane region" description="Helical" evidence="1">
    <location>
        <begin position="172"/>
        <end position="193"/>
    </location>
</feature>
<keyword evidence="1" id="KW-1133">Transmembrane helix</keyword>
<organism evidence="2 3">
    <name type="scientific">Prevotella lacticifex</name>
    <dbReference type="NCBI Taxonomy" id="2854755"/>
    <lineage>
        <taxon>Bacteria</taxon>
        <taxon>Pseudomonadati</taxon>
        <taxon>Bacteroidota</taxon>
        <taxon>Bacteroidia</taxon>
        <taxon>Bacteroidales</taxon>
        <taxon>Prevotellaceae</taxon>
        <taxon>Prevotella</taxon>
    </lineage>
</organism>
<accession>A0A9R1CXJ6</accession>
<feature type="transmembrane region" description="Helical" evidence="1">
    <location>
        <begin position="132"/>
        <end position="151"/>
    </location>
</feature>
<name>A0A9R1CXJ6_9BACT</name>
<protein>
    <submittedName>
        <fullName evidence="2">Uncharacterized protein</fullName>
    </submittedName>
</protein>
<comment type="caution">
    <text evidence="2">The sequence shown here is derived from an EMBL/GenBank/DDBJ whole genome shotgun (WGS) entry which is preliminary data.</text>
</comment>
<feature type="transmembrane region" description="Helical" evidence="1">
    <location>
        <begin position="90"/>
        <end position="112"/>
    </location>
</feature>